<keyword evidence="1" id="KW-0812">Transmembrane</keyword>
<dbReference type="Proteomes" id="UP000234483">
    <property type="component" value="Unassembled WGS sequence"/>
</dbReference>
<evidence type="ECO:0000256" key="1">
    <source>
        <dbReference type="SAM" id="Phobius"/>
    </source>
</evidence>
<keyword evidence="5" id="KW-1185">Reference proteome</keyword>
<protein>
    <submittedName>
        <fullName evidence="3">Uncharacterized protein</fullName>
    </submittedName>
</protein>
<gene>
    <name evidence="2" type="ORF">C1707_02535</name>
    <name evidence="3" type="ORF">CFHF_03635</name>
</gene>
<dbReference type="EMBL" id="CP026100">
    <property type="protein sequence ID" value="AYV45208.1"/>
    <property type="molecule type" value="Genomic_DNA"/>
</dbReference>
<evidence type="ECO:0000313" key="5">
    <source>
        <dbReference type="Proteomes" id="UP000281192"/>
    </source>
</evidence>
<dbReference type="EMBL" id="PJRQ01000008">
    <property type="protein sequence ID" value="PLR19112.1"/>
    <property type="molecule type" value="Genomic_DNA"/>
</dbReference>
<dbReference type="RefSeq" id="WP_101711670.1">
    <property type="nucleotide sequence ID" value="NZ_CP026100.1"/>
</dbReference>
<proteinExistence type="predicted"/>
<sequence>MRPEYLLLVPCLAACGVGILARRVSWAARWAALSAGLLGPLFVVGAPVGLVHVAAGVGGAGLFLGVLRISGGLIAHAERVSQTPRVR</sequence>
<dbReference type="Proteomes" id="UP000281192">
    <property type="component" value="Chromosome"/>
</dbReference>
<feature type="transmembrane region" description="Helical" evidence="1">
    <location>
        <begin position="37"/>
        <end position="67"/>
    </location>
</feature>
<accession>A0A2N5CZ93</accession>
<reference evidence="2 5" key="2">
    <citation type="submission" date="2018-01" db="EMBL/GenBank/DDBJ databases">
        <title>Complete genome sequence of Caulobacter flavus RHGG3.</title>
        <authorList>
            <person name="Yang E."/>
        </authorList>
    </citation>
    <scope>NUCLEOTIDE SEQUENCE [LARGE SCALE GENOMIC DNA]</scope>
    <source>
        <strain evidence="2 5">RHGG3</strain>
    </source>
</reference>
<organism evidence="3 4">
    <name type="scientific">Caulobacter flavus</name>
    <dbReference type="NCBI Taxonomy" id="1679497"/>
    <lineage>
        <taxon>Bacteria</taxon>
        <taxon>Pseudomonadati</taxon>
        <taxon>Pseudomonadota</taxon>
        <taxon>Alphaproteobacteria</taxon>
        <taxon>Caulobacterales</taxon>
        <taxon>Caulobacteraceae</taxon>
        <taxon>Caulobacter</taxon>
    </lineage>
</organism>
<evidence type="ECO:0000313" key="3">
    <source>
        <dbReference type="EMBL" id="PLR19112.1"/>
    </source>
</evidence>
<evidence type="ECO:0000313" key="2">
    <source>
        <dbReference type="EMBL" id="AYV45208.1"/>
    </source>
</evidence>
<dbReference type="AlphaFoldDB" id="A0A2N5CZ93"/>
<evidence type="ECO:0000313" key="4">
    <source>
        <dbReference type="Proteomes" id="UP000234483"/>
    </source>
</evidence>
<dbReference type="KEGG" id="cfh:C1707_02535"/>
<keyword evidence="1" id="KW-1133">Transmembrane helix</keyword>
<name>A0A2N5CZ93_9CAUL</name>
<reference evidence="3 4" key="1">
    <citation type="submission" date="2017-12" db="EMBL/GenBank/DDBJ databases">
        <title>The genome sequence of Caulobacter flavus CGMCC1 15093.</title>
        <authorList>
            <person name="Gao J."/>
            <person name="Mao X."/>
            <person name="Sun J."/>
        </authorList>
    </citation>
    <scope>NUCLEOTIDE SEQUENCE [LARGE SCALE GENOMIC DNA]</scope>
    <source>
        <strain evidence="3 4">CGMCC1 15093</strain>
    </source>
</reference>
<keyword evidence="1" id="KW-0472">Membrane</keyword>